<dbReference type="AlphaFoldDB" id="A0A1F5NYJ0"/>
<dbReference type="NCBIfam" id="TIGR00002">
    <property type="entry name" value="S16"/>
    <property type="match status" value="1"/>
</dbReference>
<dbReference type="GO" id="GO:0005737">
    <property type="term" value="C:cytoplasm"/>
    <property type="evidence" value="ECO:0007669"/>
    <property type="project" value="UniProtKB-ARBA"/>
</dbReference>
<keyword evidence="2 3" id="KW-0687">Ribonucleoprotein</keyword>
<dbReference type="PANTHER" id="PTHR12919:SF20">
    <property type="entry name" value="SMALL RIBOSOMAL SUBUNIT PROTEIN BS16M"/>
    <property type="match status" value="1"/>
</dbReference>
<dbReference type="InterPro" id="IPR023803">
    <property type="entry name" value="Ribosomal_bS16_dom_sf"/>
</dbReference>
<keyword evidence="1 3" id="KW-0689">Ribosomal protein</keyword>
<gene>
    <name evidence="3" type="primary">rpsP</name>
    <name evidence="4" type="ORF">A2846_01485</name>
</gene>
<comment type="caution">
    <text evidence="4">The sequence shown here is derived from an EMBL/GenBank/DDBJ whole genome shotgun (WGS) entry which is preliminary data.</text>
</comment>
<reference evidence="4 5" key="1">
    <citation type="journal article" date="2016" name="Nat. Commun.">
        <title>Thousands of microbial genomes shed light on interconnected biogeochemical processes in an aquifer system.</title>
        <authorList>
            <person name="Anantharaman K."/>
            <person name="Brown C.T."/>
            <person name="Hug L.A."/>
            <person name="Sharon I."/>
            <person name="Castelle C.J."/>
            <person name="Probst A.J."/>
            <person name="Thomas B.C."/>
            <person name="Singh A."/>
            <person name="Wilkins M.J."/>
            <person name="Karaoz U."/>
            <person name="Brodie E.L."/>
            <person name="Williams K.H."/>
            <person name="Hubbard S.S."/>
            <person name="Banfield J.F."/>
        </authorList>
    </citation>
    <scope>NUCLEOTIDE SEQUENCE [LARGE SCALE GENOMIC DNA]</scope>
</reference>
<dbReference type="SUPFAM" id="SSF54565">
    <property type="entry name" value="Ribosomal protein S16"/>
    <property type="match status" value="1"/>
</dbReference>
<dbReference type="PANTHER" id="PTHR12919">
    <property type="entry name" value="30S RIBOSOMAL PROTEIN S16"/>
    <property type="match status" value="1"/>
</dbReference>
<evidence type="ECO:0000256" key="2">
    <source>
        <dbReference type="ARBA" id="ARBA00023274"/>
    </source>
</evidence>
<dbReference type="GO" id="GO:0006412">
    <property type="term" value="P:translation"/>
    <property type="evidence" value="ECO:0007669"/>
    <property type="project" value="UniProtKB-UniRule"/>
</dbReference>
<dbReference type="GO" id="GO:0003735">
    <property type="term" value="F:structural constituent of ribosome"/>
    <property type="evidence" value="ECO:0007669"/>
    <property type="project" value="InterPro"/>
</dbReference>
<comment type="similarity">
    <text evidence="3">Belongs to the bacterial ribosomal protein bS16 family.</text>
</comment>
<dbReference type="Proteomes" id="UP000176339">
    <property type="component" value="Unassembled WGS sequence"/>
</dbReference>
<name>A0A1F5NYJ0_9BACT</name>
<dbReference type="InterPro" id="IPR000307">
    <property type="entry name" value="Ribosomal_bS16"/>
</dbReference>
<evidence type="ECO:0000256" key="1">
    <source>
        <dbReference type="ARBA" id="ARBA00022980"/>
    </source>
</evidence>
<protein>
    <recommendedName>
        <fullName evidence="3">Small ribosomal subunit protein bS16</fullName>
    </recommendedName>
</protein>
<accession>A0A1F5NYJ0</accession>
<dbReference type="Gene3D" id="3.30.1320.10">
    <property type="match status" value="1"/>
</dbReference>
<evidence type="ECO:0000256" key="3">
    <source>
        <dbReference type="HAMAP-Rule" id="MF_00385"/>
    </source>
</evidence>
<proteinExistence type="inferred from homology"/>
<organism evidence="4 5">
    <name type="scientific">Candidatus Doudnabacteria bacterium RIFCSPHIGHO2_01_FULL_49_9</name>
    <dbReference type="NCBI Taxonomy" id="1817827"/>
    <lineage>
        <taxon>Bacteria</taxon>
        <taxon>Candidatus Doudnaibacteriota</taxon>
    </lineage>
</organism>
<dbReference type="EMBL" id="MFEN01000065">
    <property type="protein sequence ID" value="OGE82692.1"/>
    <property type="molecule type" value="Genomic_DNA"/>
</dbReference>
<evidence type="ECO:0000313" key="4">
    <source>
        <dbReference type="EMBL" id="OGE82692.1"/>
    </source>
</evidence>
<dbReference type="GO" id="GO:0015935">
    <property type="term" value="C:small ribosomal subunit"/>
    <property type="evidence" value="ECO:0007669"/>
    <property type="project" value="TreeGrafter"/>
</dbReference>
<dbReference type="HAMAP" id="MF_00385">
    <property type="entry name" value="Ribosomal_bS16"/>
    <property type="match status" value="1"/>
</dbReference>
<sequence>MLMIRLKGIGKKHQRSFRLVIQEKRSKLLGKFIEDLGWYNPHTNKSEISKDRVAHWIKVGAQPSMTVAQVLKKAKIPVPAGIKTSKTYAPKKVVEVSAK</sequence>
<dbReference type="Pfam" id="PF00886">
    <property type="entry name" value="Ribosomal_S16"/>
    <property type="match status" value="1"/>
</dbReference>
<evidence type="ECO:0000313" key="5">
    <source>
        <dbReference type="Proteomes" id="UP000176339"/>
    </source>
</evidence>